<dbReference type="InterPro" id="IPR029057">
    <property type="entry name" value="PRTase-like"/>
</dbReference>
<organism evidence="3">
    <name type="scientific">gut metagenome</name>
    <dbReference type="NCBI Taxonomy" id="749906"/>
    <lineage>
        <taxon>unclassified sequences</taxon>
        <taxon>metagenomes</taxon>
        <taxon>organismal metagenomes</taxon>
    </lineage>
</organism>
<sequence>MIGWIRSVGFLLFPRCCVVCGRPLAAGEDFLCALCNMNLPRTGYHLQQDNPVERLFWGKIPLERATSFFFYRKGSDYRHILHQLKYGGRKEIGEAMGRCVASELLPSGFFEGVDVLLPVPLHRKRQRKRGYNQSEWIARGVAAVVGLPVCTAAVVRTANTDTQTHKSVFERWQNVEGIFELRQPEALEGKHVLIVDDVLTTGATTVGCASCLLQVKGVRISVLTLAMAE</sequence>
<evidence type="ECO:0000313" key="3">
    <source>
        <dbReference type="EMBL" id="EJX09212.1"/>
    </source>
</evidence>
<gene>
    <name evidence="3" type="ORF">EVA_02692</name>
</gene>
<comment type="similarity">
    <text evidence="1">Belongs to the ComF/GntX family.</text>
</comment>
<feature type="domain" description="Phosphoribosyltransferase" evidence="2">
    <location>
        <begin position="137"/>
        <end position="220"/>
    </location>
</feature>
<protein>
    <submittedName>
        <fullName evidence="3">Competence protein F-related protein</fullName>
    </submittedName>
</protein>
<name>J9GMI5_9ZZZZ</name>
<dbReference type="PANTHER" id="PTHR47505">
    <property type="entry name" value="DNA UTILIZATION PROTEIN YHGH"/>
    <property type="match status" value="1"/>
</dbReference>
<dbReference type="InterPro" id="IPR051910">
    <property type="entry name" value="ComF/GntX_DNA_util-trans"/>
</dbReference>
<proteinExistence type="inferred from homology"/>
<dbReference type="SUPFAM" id="SSF53271">
    <property type="entry name" value="PRTase-like"/>
    <property type="match status" value="1"/>
</dbReference>
<reference evidence="3" key="1">
    <citation type="journal article" date="2012" name="PLoS ONE">
        <title>Gene sets for utilization of primary and secondary nutrition supplies in the distal gut of endangered iberian lynx.</title>
        <authorList>
            <person name="Alcaide M."/>
            <person name="Messina E."/>
            <person name="Richter M."/>
            <person name="Bargiela R."/>
            <person name="Peplies J."/>
            <person name="Huws S.A."/>
            <person name="Newbold C.J."/>
            <person name="Golyshin P.N."/>
            <person name="Simon M.A."/>
            <person name="Lopez G."/>
            <person name="Yakimov M.M."/>
            <person name="Ferrer M."/>
        </authorList>
    </citation>
    <scope>NUCLEOTIDE SEQUENCE</scope>
</reference>
<dbReference type="EMBL" id="AMCI01000441">
    <property type="protein sequence ID" value="EJX09212.1"/>
    <property type="molecule type" value="Genomic_DNA"/>
</dbReference>
<dbReference type="Gene3D" id="3.40.50.2020">
    <property type="match status" value="1"/>
</dbReference>
<dbReference type="CDD" id="cd06223">
    <property type="entry name" value="PRTases_typeI"/>
    <property type="match status" value="1"/>
</dbReference>
<dbReference type="Pfam" id="PF00156">
    <property type="entry name" value="Pribosyltran"/>
    <property type="match status" value="1"/>
</dbReference>
<dbReference type="InterPro" id="IPR000836">
    <property type="entry name" value="PRTase_dom"/>
</dbReference>
<evidence type="ECO:0000256" key="1">
    <source>
        <dbReference type="ARBA" id="ARBA00008007"/>
    </source>
</evidence>
<accession>J9GMI5</accession>
<comment type="caution">
    <text evidence="3">The sequence shown here is derived from an EMBL/GenBank/DDBJ whole genome shotgun (WGS) entry which is preliminary data.</text>
</comment>
<dbReference type="PANTHER" id="PTHR47505:SF1">
    <property type="entry name" value="DNA UTILIZATION PROTEIN YHGH"/>
    <property type="match status" value="1"/>
</dbReference>
<dbReference type="AlphaFoldDB" id="J9GMI5"/>
<evidence type="ECO:0000259" key="2">
    <source>
        <dbReference type="Pfam" id="PF00156"/>
    </source>
</evidence>